<sequence length="221" mass="25085">MYKAVVFDFDGLIFDTESVHTTIYKEMFESHNVEFPFNEWIQNIGTKSTFSIYDLLEKEIKEIDREQLKKMNKEKLETRLNALKVRPGVEEILKEAQAMNLKIGLASSSDYKWVSSHLDRLGLLHYFECIMTSDDVAEVKPHPELYLLAAKQLGVEPEVCIAFEDSANGSLAAKRAGLTCVIVPNDTTKHLTFPEVDYRLSSMADCALVELVGKLSDRKSN</sequence>
<dbReference type="InterPro" id="IPR041492">
    <property type="entry name" value="HAD_2"/>
</dbReference>
<evidence type="ECO:0000313" key="1">
    <source>
        <dbReference type="EMBL" id="MFD2212354.1"/>
    </source>
</evidence>
<dbReference type="SUPFAM" id="SSF56784">
    <property type="entry name" value="HAD-like"/>
    <property type="match status" value="1"/>
</dbReference>
<dbReference type="EMBL" id="JBHUIK010000001">
    <property type="protein sequence ID" value="MFD2212354.1"/>
    <property type="molecule type" value="Genomic_DNA"/>
</dbReference>
<dbReference type="PANTHER" id="PTHR18901">
    <property type="entry name" value="2-DEOXYGLUCOSE-6-PHOSPHATE PHOSPHATASE 2"/>
    <property type="match status" value="1"/>
</dbReference>
<dbReference type="Gene3D" id="3.40.50.1000">
    <property type="entry name" value="HAD superfamily/HAD-like"/>
    <property type="match status" value="1"/>
</dbReference>
<dbReference type="InterPro" id="IPR023198">
    <property type="entry name" value="PGP-like_dom2"/>
</dbReference>
<dbReference type="InterPro" id="IPR023214">
    <property type="entry name" value="HAD_sf"/>
</dbReference>
<reference evidence="2" key="1">
    <citation type="journal article" date="2019" name="Int. J. Syst. Evol. Microbiol.">
        <title>The Global Catalogue of Microorganisms (GCM) 10K type strain sequencing project: providing services to taxonomists for standard genome sequencing and annotation.</title>
        <authorList>
            <consortium name="The Broad Institute Genomics Platform"/>
            <consortium name="The Broad Institute Genome Sequencing Center for Infectious Disease"/>
            <person name="Wu L."/>
            <person name="Ma J."/>
        </authorList>
    </citation>
    <scope>NUCLEOTIDE SEQUENCE [LARGE SCALE GENOMIC DNA]</scope>
    <source>
        <strain evidence="2">CGMCC 1.15474</strain>
    </source>
</reference>
<dbReference type="PRINTS" id="PR00413">
    <property type="entry name" value="HADHALOGNASE"/>
</dbReference>
<protein>
    <submittedName>
        <fullName evidence="1">HAD family hydrolase</fullName>
    </submittedName>
</protein>
<keyword evidence="2" id="KW-1185">Reference proteome</keyword>
<dbReference type="InterPro" id="IPR036412">
    <property type="entry name" value="HAD-like_sf"/>
</dbReference>
<dbReference type="GO" id="GO:0016787">
    <property type="term" value="F:hydrolase activity"/>
    <property type="evidence" value="ECO:0007669"/>
    <property type="project" value="UniProtKB-KW"/>
</dbReference>
<evidence type="ECO:0000313" key="2">
    <source>
        <dbReference type="Proteomes" id="UP001597318"/>
    </source>
</evidence>
<dbReference type="Pfam" id="PF13419">
    <property type="entry name" value="HAD_2"/>
    <property type="match status" value="1"/>
</dbReference>
<dbReference type="SFLD" id="SFLDG01135">
    <property type="entry name" value="C1.5.6:_HAD__Beta-PGM__Phospha"/>
    <property type="match status" value="1"/>
</dbReference>
<accession>A0ABW5BS32</accession>
<dbReference type="CDD" id="cd16423">
    <property type="entry name" value="HAD_BPGM-like"/>
    <property type="match status" value="1"/>
</dbReference>
<dbReference type="RefSeq" id="WP_247342511.1">
    <property type="nucleotide sequence ID" value="NZ_CP095550.1"/>
</dbReference>
<dbReference type="Proteomes" id="UP001597318">
    <property type="component" value="Unassembled WGS sequence"/>
</dbReference>
<organism evidence="1 2">
    <name type="scientific">Metabacillus endolithicus</name>
    <dbReference type="NCBI Taxonomy" id="1535204"/>
    <lineage>
        <taxon>Bacteria</taxon>
        <taxon>Bacillati</taxon>
        <taxon>Bacillota</taxon>
        <taxon>Bacilli</taxon>
        <taxon>Bacillales</taxon>
        <taxon>Bacillaceae</taxon>
        <taxon>Metabacillus</taxon>
    </lineage>
</organism>
<dbReference type="Gene3D" id="1.10.150.240">
    <property type="entry name" value="Putative phosphatase, domain 2"/>
    <property type="match status" value="1"/>
</dbReference>
<gene>
    <name evidence="1" type="ORF">ACFSKK_01355</name>
</gene>
<dbReference type="SFLD" id="SFLDG01129">
    <property type="entry name" value="C1.5:_HAD__Beta-PGM__Phosphata"/>
    <property type="match status" value="1"/>
</dbReference>
<keyword evidence="1" id="KW-0378">Hydrolase</keyword>
<name>A0ABW5BS32_9BACI</name>
<comment type="caution">
    <text evidence="1">The sequence shown here is derived from an EMBL/GenBank/DDBJ whole genome shotgun (WGS) entry which is preliminary data.</text>
</comment>
<dbReference type="InterPro" id="IPR006439">
    <property type="entry name" value="HAD-SF_hydro_IA"/>
</dbReference>
<dbReference type="NCBIfam" id="TIGR01509">
    <property type="entry name" value="HAD-SF-IA-v3"/>
    <property type="match status" value="1"/>
</dbReference>
<dbReference type="NCBIfam" id="TIGR01549">
    <property type="entry name" value="HAD-SF-IA-v1"/>
    <property type="match status" value="1"/>
</dbReference>
<dbReference type="PANTHER" id="PTHR18901:SF38">
    <property type="entry name" value="PSEUDOURIDINE-5'-PHOSPHATASE"/>
    <property type="match status" value="1"/>
</dbReference>
<dbReference type="SFLD" id="SFLDS00003">
    <property type="entry name" value="Haloacid_Dehalogenase"/>
    <property type="match status" value="1"/>
</dbReference>
<proteinExistence type="predicted"/>